<dbReference type="Pfam" id="PF00582">
    <property type="entry name" value="Usp"/>
    <property type="match status" value="1"/>
</dbReference>
<dbReference type="EMBL" id="REFZ01000002">
    <property type="protein sequence ID" value="RQH02636.1"/>
    <property type="molecule type" value="Genomic_DNA"/>
</dbReference>
<dbReference type="Proteomes" id="UP000281431">
    <property type="component" value="Unassembled WGS sequence"/>
</dbReference>
<dbReference type="OrthoDB" id="342236at2157"/>
<protein>
    <submittedName>
        <fullName evidence="2">Universal stress protein</fullName>
    </submittedName>
</protein>
<proteinExistence type="predicted"/>
<dbReference type="InterPro" id="IPR006016">
    <property type="entry name" value="UspA"/>
</dbReference>
<keyword evidence="3" id="KW-1185">Reference proteome</keyword>
<dbReference type="AlphaFoldDB" id="A0A3N6PSU1"/>
<dbReference type="InterPro" id="IPR014729">
    <property type="entry name" value="Rossmann-like_a/b/a_fold"/>
</dbReference>
<sequence length="155" mass="16829">MNRGLVVLDDTETHRALLEEAGAFASSSDSELVVLSYLTSEEVESNLDTIETISEQEGTSYDSTVALQPAEQFASSMAAETIADLDLSYEIETRVIDEDDLGDAILETAYDTDCDHVFLVGRKRSPTGKAIFGDVVQQVILNFEGRVTVDVVDSA</sequence>
<gene>
    <name evidence="2" type="ORF">EA472_04895</name>
</gene>
<evidence type="ECO:0000259" key="1">
    <source>
        <dbReference type="Pfam" id="PF00582"/>
    </source>
</evidence>
<reference evidence="2 3" key="1">
    <citation type="submission" date="2018-10" db="EMBL/GenBank/DDBJ databases">
        <title>Natrarchaeobius chitinivorans gen. nov., sp. nov., and Natrarchaeobius haloalkaliphilus sp. nov., alkaliphilic, chitin-utilizing haloarchaea from hypersaline alkaline lakes.</title>
        <authorList>
            <person name="Sorokin D.Y."/>
            <person name="Elcheninov A.G."/>
            <person name="Kostrikina N.A."/>
            <person name="Bale N.J."/>
            <person name="Sinninghe Damste J.S."/>
            <person name="Khijniak T.V."/>
            <person name="Kublanov I.V."/>
            <person name="Toshchakov S.V."/>
        </authorList>
    </citation>
    <scope>NUCLEOTIDE SEQUENCE [LARGE SCALE GENOMIC DNA]</scope>
    <source>
        <strain evidence="2 3">AArcht7</strain>
    </source>
</reference>
<feature type="domain" description="UspA" evidence="1">
    <location>
        <begin position="5"/>
        <end position="149"/>
    </location>
</feature>
<organism evidence="2 3">
    <name type="scientific">Natrarchaeobius chitinivorans</name>
    <dbReference type="NCBI Taxonomy" id="1679083"/>
    <lineage>
        <taxon>Archaea</taxon>
        <taxon>Methanobacteriati</taxon>
        <taxon>Methanobacteriota</taxon>
        <taxon>Stenosarchaea group</taxon>
        <taxon>Halobacteria</taxon>
        <taxon>Halobacteriales</taxon>
        <taxon>Natrialbaceae</taxon>
        <taxon>Natrarchaeobius</taxon>
    </lineage>
</organism>
<accession>A0A3N6PSU1</accession>
<dbReference type="SUPFAM" id="SSF52402">
    <property type="entry name" value="Adenine nucleotide alpha hydrolases-like"/>
    <property type="match status" value="1"/>
</dbReference>
<evidence type="ECO:0000313" key="3">
    <source>
        <dbReference type="Proteomes" id="UP000281431"/>
    </source>
</evidence>
<evidence type="ECO:0000313" key="2">
    <source>
        <dbReference type="EMBL" id="RQH02636.1"/>
    </source>
</evidence>
<comment type="caution">
    <text evidence="2">The sequence shown here is derived from an EMBL/GenBank/DDBJ whole genome shotgun (WGS) entry which is preliminary data.</text>
</comment>
<name>A0A3N6PSU1_NATCH</name>
<dbReference type="Gene3D" id="3.40.50.620">
    <property type="entry name" value="HUPs"/>
    <property type="match status" value="1"/>
</dbReference>